<reference evidence="1" key="1">
    <citation type="submission" date="2020-05" db="EMBL/GenBank/DDBJ databases">
        <title>WGS assembly of Panicum virgatum.</title>
        <authorList>
            <person name="Lovell J.T."/>
            <person name="Jenkins J."/>
            <person name="Shu S."/>
            <person name="Juenger T.E."/>
            <person name="Schmutz J."/>
        </authorList>
    </citation>
    <scope>NUCLEOTIDE SEQUENCE</scope>
    <source>
        <strain evidence="1">AP13</strain>
    </source>
</reference>
<evidence type="ECO:0000313" key="1">
    <source>
        <dbReference type="EMBL" id="KAG2569878.1"/>
    </source>
</evidence>
<protein>
    <submittedName>
        <fullName evidence="1">Uncharacterized protein</fullName>
    </submittedName>
</protein>
<dbReference type="PANTHER" id="PTHR45786:SF74">
    <property type="entry name" value="ATP-DEPENDENT DNA HELICASE"/>
    <property type="match status" value="1"/>
</dbReference>
<organism evidence="1 2">
    <name type="scientific">Panicum virgatum</name>
    <name type="common">Blackwell switchgrass</name>
    <dbReference type="NCBI Taxonomy" id="38727"/>
    <lineage>
        <taxon>Eukaryota</taxon>
        <taxon>Viridiplantae</taxon>
        <taxon>Streptophyta</taxon>
        <taxon>Embryophyta</taxon>
        <taxon>Tracheophyta</taxon>
        <taxon>Spermatophyta</taxon>
        <taxon>Magnoliopsida</taxon>
        <taxon>Liliopsida</taxon>
        <taxon>Poales</taxon>
        <taxon>Poaceae</taxon>
        <taxon>PACMAD clade</taxon>
        <taxon>Panicoideae</taxon>
        <taxon>Panicodae</taxon>
        <taxon>Paniceae</taxon>
        <taxon>Panicinae</taxon>
        <taxon>Panicum</taxon>
        <taxon>Panicum sect. Hiantes</taxon>
    </lineage>
</organism>
<accession>A0A8T0Q9I0</accession>
<dbReference type="Proteomes" id="UP000823388">
    <property type="component" value="Chromosome 7N"/>
</dbReference>
<comment type="caution">
    <text evidence="1">The sequence shown here is derived from an EMBL/GenBank/DDBJ whole genome shotgun (WGS) entry which is preliminary data.</text>
</comment>
<keyword evidence="2" id="KW-1185">Reference proteome</keyword>
<sequence length="120" mass="14011">MFSLTFTGGIVRQRNKLITYEPYVSRIHDQNYHHNGTLLPKEGTKPRWAQLYIYNTENEVQNRIAALRSSNEKTPVNPTIVAGLQSILDENNVLAQSFRMARERFKNLDYHDYTLKLIVD</sequence>
<name>A0A8T0Q9I0_PANVG</name>
<gene>
    <name evidence="1" type="ORF">PVAP13_7NG445766</name>
</gene>
<proteinExistence type="predicted"/>
<dbReference type="PANTHER" id="PTHR45786">
    <property type="entry name" value="DNA BINDING PROTEIN-LIKE"/>
    <property type="match status" value="1"/>
</dbReference>
<dbReference type="EMBL" id="CM029050">
    <property type="protein sequence ID" value="KAG2569878.1"/>
    <property type="molecule type" value="Genomic_DNA"/>
</dbReference>
<evidence type="ECO:0000313" key="2">
    <source>
        <dbReference type="Proteomes" id="UP000823388"/>
    </source>
</evidence>
<dbReference type="AlphaFoldDB" id="A0A8T0Q9I0"/>